<feature type="transmembrane region" description="Helical" evidence="1">
    <location>
        <begin position="83"/>
        <end position="109"/>
    </location>
</feature>
<name>A0A9Q0GIJ8_9ROSI</name>
<dbReference type="PANTHER" id="PTHR33133:SF24">
    <property type="entry name" value="OS01G0800300 PROTEIN"/>
    <property type="match status" value="1"/>
</dbReference>
<evidence type="ECO:0000256" key="1">
    <source>
        <dbReference type="SAM" id="Phobius"/>
    </source>
</evidence>
<accession>A0A9Q0GIJ8</accession>
<feature type="transmembrane region" description="Helical" evidence="1">
    <location>
        <begin position="179"/>
        <end position="199"/>
    </location>
</feature>
<feature type="non-terminal residue" evidence="2">
    <location>
        <position position="1"/>
    </location>
</feature>
<evidence type="ECO:0000313" key="2">
    <source>
        <dbReference type="EMBL" id="KAJ4850765.1"/>
    </source>
</evidence>
<keyword evidence="1" id="KW-1133">Transmembrane helix</keyword>
<proteinExistence type="predicted"/>
<comment type="caution">
    <text evidence="2">The sequence shown here is derived from an EMBL/GenBank/DDBJ whole genome shotgun (WGS) entry which is preliminary data.</text>
</comment>
<organism evidence="2 3">
    <name type="scientific">Turnera subulata</name>
    <dbReference type="NCBI Taxonomy" id="218843"/>
    <lineage>
        <taxon>Eukaryota</taxon>
        <taxon>Viridiplantae</taxon>
        <taxon>Streptophyta</taxon>
        <taxon>Embryophyta</taxon>
        <taxon>Tracheophyta</taxon>
        <taxon>Spermatophyta</taxon>
        <taxon>Magnoliopsida</taxon>
        <taxon>eudicotyledons</taxon>
        <taxon>Gunneridae</taxon>
        <taxon>Pentapetalae</taxon>
        <taxon>rosids</taxon>
        <taxon>fabids</taxon>
        <taxon>Malpighiales</taxon>
        <taxon>Passifloraceae</taxon>
        <taxon>Turnera</taxon>
    </lineage>
</organism>
<dbReference type="AlphaFoldDB" id="A0A9Q0GIJ8"/>
<gene>
    <name evidence="2" type="ORF">Tsubulata_033918</name>
</gene>
<feature type="transmembrane region" description="Helical" evidence="1">
    <location>
        <begin position="39"/>
        <end position="62"/>
    </location>
</feature>
<reference evidence="2" key="2">
    <citation type="journal article" date="2023" name="Plants (Basel)">
        <title>Annotation of the Turnera subulata (Passifloraceae) Draft Genome Reveals the S-Locus Evolved after the Divergence of Turneroideae from Passifloroideae in a Stepwise Manner.</title>
        <authorList>
            <person name="Henning P.M."/>
            <person name="Roalson E.H."/>
            <person name="Mir W."/>
            <person name="McCubbin A.G."/>
            <person name="Shore J.S."/>
        </authorList>
    </citation>
    <scope>NUCLEOTIDE SEQUENCE</scope>
    <source>
        <strain evidence="2">F60SS</strain>
    </source>
</reference>
<protein>
    <submittedName>
        <fullName evidence="2">Uncharacterized protein</fullName>
    </submittedName>
</protein>
<dbReference type="Proteomes" id="UP001141552">
    <property type="component" value="Unassembled WGS sequence"/>
</dbReference>
<sequence length="200" mass="22108">MVMSVSFSSTMAAIPKVFKRLFVNFLWVSLLMPNFTSEYLIFLFAFSLLSTFAVVFTVTSFYSSKPVSSSSTMAAIPKVFKRLFVTFLWVSLLMLVYNSVFLVLLIIVVDTQSTLLVDTQSTLLVFLCLVQIFVHVYITALSHLASVVSVLEPIYGFAAMKKRSSSRERPASWRCSSSGYLSFCGLIAVAIGSVVVHGGD</sequence>
<dbReference type="PANTHER" id="PTHR33133">
    <property type="entry name" value="OS08G0107100 PROTEIN-RELATED"/>
    <property type="match status" value="1"/>
</dbReference>
<keyword evidence="1" id="KW-0812">Transmembrane</keyword>
<evidence type="ECO:0000313" key="3">
    <source>
        <dbReference type="Proteomes" id="UP001141552"/>
    </source>
</evidence>
<keyword evidence="3" id="KW-1185">Reference proteome</keyword>
<dbReference type="EMBL" id="JAKUCV010000224">
    <property type="protein sequence ID" value="KAJ4850765.1"/>
    <property type="molecule type" value="Genomic_DNA"/>
</dbReference>
<reference evidence="2" key="1">
    <citation type="submission" date="2022-02" db="EMBL/GenBank/DDBJ databases">
        <authorList>
            <person name="Henning P.M."/>
            <person name="McCubbin A.G."/>
            <person name="Shore J.S."/>
        </authorList>
    </citation>
    <scope>NUCLEOTIDE SEQUENCE</scope>
    <source>
        <strain evidence="2">F60SS</strain>
        <tissue evidence="2">Leaves</tissue>
    </source>
</reference>
<keyword evidence="1" id="KW-0472">Membrane</keyword>
<feature type="transmembrane region" description="Helical" evidence="1">
    <location>
        <begin position="129"/>
        <end position="158"/>
    </location>
</feature>
<dbReference type="OrthoDB" id="1908649at2759"/>